<comment type="caution">
    <text evidence="1">The sequence shown here is derived from an EMBL/GenBank/DDBJ whole genome shotgun (WGS) entry which is preliminary data.</text>
</comment>
<sequence length="175" mass="20107">MTDPMTFILKIDPFCNCDGCIHKVKKVFRKLDDVKLLEMNPGIGNFTISTTQHPEVIKYVLKQAFPNKNIIISQKMNRSYPMYVPPSVDDVAKALVTMSQVKGLESVEYTQSNVFKLNFINPHNQPSLVYHIPLEVLMVFTSNMLHTLYCHKLVSGRLLHLSQHLQVQIWFMGTL</sequence>
<keyword evidence="2" id="KW-1185">Reference proteome</keyword>
<evidence type="ECO:0000313" key="2">
    <source>
        <dbReference type="Proteomes" id="UP001056120"/>
    </source>
</evidence>
<dbReference type="EMBL" id="CM042029">
    <property type="protein sequence ID" value="KAI3793348.1"/>
    <property type="molecule type" value="Genomic_DNA"/>
</dbReference>
<organism evidence="1 2">
    <name type="scientific">Smallanthus sonchifolius</name>
    <dbReference type="NCBI Taxonomy" id="185202"/>
    <lineage>
        <taxon>Eukaryota</taxon>
        <taxon>Viridiplantae</taxon>
        <taxon>Streptophyta</taxon>
        <taxon>Embryophyta</taxon>
        <taxon>Tracheophyta</taxon>
        <taxon>Spermatophyta</taxon>
        <taxon>Magnoliopsida</taxon>
        <taxon>eudicotyledons</taxon>
        <taxon>Gunneridae</taxon>
        <taxon>Pentapetalae</taxon>
        <taxon>asterids</taxon>
        <taxon>campanulids</taxon>
        <taxon>Asterales</taxon>
        <taxon>Asteraceae</taxon>
        <taxon>Asteroideae</taxon>
        <taxon>Heliantheae alliance</taxon>
        <taxon>Millerieae</taxon>
        <taxon>Smallanthus</taxon>
    </lineage>
</organism>
<gene>
    <name evidence="1" type="ORF">L1987_35965</name>
</gene>
<reference evidence="1 2" key="2">
    <citation type="journal article" date="2022" name="Mol. Ecol. Resour.">
        <title>The genomes of chicory, endive, great burdock and yacon provide insights into Asteraceae paleo-polyploidization history and plant inulin production.</title>
        <authorList>
            <person name="Fan W."/>
            <person name="Wang S."/>
            <person name="Wang H."/>
            <person name="Wang A."/>
            <person name="Jiang F."/>
            <person name="Liu H."/>
            <person name="Zhao H."/>
            <person name="Xu D."/>
            <person name="Zhang Y."/>
        </authorList>
    </citation>
    <scope>NUCLEOTIDE SEQUENCE [LARGE SCALE GENOMIC DNA]</scope>
    <source>
        <strain evidence="2">cv. Yunnan</strain>
        <tissue evidence="1">Leaves</tissue>
    </source>
</reference>
<proteinExistence type="predicted"/>
<reference evidence="2" key="1">
    <citation type="journal article" date="2022" name="Mol. Ecol. Resour.">
        <title>The genomes of chicory, endive, great burdock and yacon provide insights into Asteraceae palaeo-polyploidization history and plant inulin production.</title>
        <authorList>
            <person name="Fan W."/>
            <person name="Wang S."/>
            <person name="Wang H."/>
            <person name="Wang A."/>
            <person name="Jiang F."/>
            <person name="Liu H."/>
            <person name="Zhao H."/>
            <person name="Xu D."/>
            <person name="Zhang Y."/>
        </authorList>
    </citation>
    <scope>NUCLEOTIDE SEQUENCE [LARGE SCALE GENOMIC DNA]</scope>
    <source>
        <strain evidence="2">cv. Yunnan</strain>
    </source>
</reference>
<protein>
    <submittedName>
        <fullName evidence="1">Uncharacterized protein</fullName>
    </submittedName>
</protein>
<evidence type="ECO:0000313" key="1">
    <source>
        <dbReference type="EMBL" id="KAI3793348.1"/>
    </source>
</evidence>
<accession>A0ACB9HD31</accession>
<name>A0ACB9HD31_9ASTR</name>
<dbReference type="Proteomes" id="UP001056120">
    <property type="component" value="Linkage Group LG12"/>
</dbReference>